<dbReference type="Proteomes" id="UP000707356">
    <property type="component" value="Unassembled WGS sequence"/>
</dbReference>
<dbReference type="InterPro" id="IPR050834">
    <property type="entry name" value="Glycosyltransf_2"/>
</dbReference>
<keyword evidence="2 5" id="KW-0328">Glycosyltransferase</keyword>
<dbReference type="GO" id="GO:0016757">
    <property type="term" value="F:glycosyltransferase activity"/>
    <property type="evidence" value="ECO:0007669"/>
    <property type="project" value="UniProtKB-KW"/>
</dbReference>
<evidence type="ECO:0000256" key="1">
    <source>
        <dbReference type="ARBA" id="ARBA00006739"/>
    </source>
</evidence>
<evidence type="ECO:0000313" key="6">
    <source>
        <dbReference type="Proteomes" id="UP000707356"/>
    </source>
</evidence>
<feature type="domain" description="Glycosyltransferase 2-like" evidence="4">
    <location>
        <begin position="12"/>
        <end position="171"/>
    </location>
</feature>
<keyword evidence="3 5" id="KW-0808">Transferase</keyword>
<sequence>MTQPQVTQPQVSVLMTVYNSARYLAEAVESILNQSFGDFEFLILDDGSQDRSAAILQAYAAQDSRIHLTLRENRGITKSLNELIAQARGELVARMDADDIALPERFARQVAFLQAHPKVVCVGGALDWIDARSQLIGHCPMPQTDAELQRHMLTGVSLLHHPTAMLRRDALLQVGGYDETMLTSSDLDLWLRLGEVGQLANLSDTVLQYRLHSDSITQAKQSRQAADALAACQRAWQRRGIQGEFQRPPADHLKQHQFWLRCGWNGFLAGERDVARRCGLRAIATAPLNLEAWKLLACAVVKPIPMQA</sequence>
<comment type="caution">
    <text evidence="5">The sequence shown here is derived from an EMBL/GenBank/DDBJ whole genome shotgun (WGS) entry which is preliminary data.</text>
</comment>
<proteinExistence type="inferred from homology"/>
<evidence type="ECO:0000256" key="2">
    <source>
        <dbReference type="ARBA" id="ARBA00022676"/>
    </source>
</evidence>
<protein>
    <submittedName>
        <fullName evidence="5">Glycosyltransferase</fullName>
        <ecNumber evidence="5">2.4.-.-</ecNumber>
    </submittedName>
</protein>
<dbReference type="InterPro" id="IPR029044">
    <property type="entry name" value="Nucleotide-diphossugar_trans"/>
</dbReference>
<reference evidence="5" key="1">
    <citation type="submission" date="2021-05" db="EMBL/GenBank/DDBJ databases">
        <authorList>
            <person name="Pietrasiak N."/>
            <person name="Ward R."/>
            <person name="Stajich J.E."/>
            <person name="Kurbessoian T."/>
        </authorList>
    </citation>
    <scope>NUCLEOTIDE SEQUENCE</scope>
    <source>
        <strain evidence="5">GSE-TBD4-15B</strain>
    </source>
</reference>
<dbReference type="EMBL" id="JAHHHV010000079">
    <property type="protein sequence ID" value="MBW4467662.1"/>
    <property type="molecule type" value="Genomic_DNA"/>
</dbReference>
<evidence type="ECO:0000313" key="5">
    <source>
        <dbReference type="EMBL" id="MBW4467662.1"/>
    </source>
</evidence>
<reference evidence="5" key="2">
    <citation type="journal article" date="2022" name="Microbiol. Resour. Announc.">
        <title>Metagenome Sequencing to Explore Phylogenomics of Terrestrial Cyanobacteria.</title>
        <authorList>
            <person name="Ward R.D."/>
            <person name="Stajich J.E."/>
            <person name="Johansen J.R."/>
            <person name="Huntemann M."/>
            <person name="Clum A."/>
            <person name="Foster B."/>
            <person name="Foster B."/>
            <person name="Roux S."/>
            <person name="Palaniappan K."/>
            <person name="Varghese N."/>
            <person name="Mukherjee S."/>
            <person name="Reddy T.B.K."/>
            <person name="Daum C."/>
            <person name="Copeland A."/>
            <person name="Chen I.A."/>
            <person name="Ivanova N.N."/>
            <person name="Kyrpides N.C."/>
            <person name="Shapiro N."/>
            <person name="Eloe-Fadrosh E.A."/>
            <person name="Pietrasiak N."/>
        </authorList>
    </citation>
    <scope>NUCLEOTIDE SEQUENCE</scope>
    <source>
        <strain evidence="5">GSE-TBD4-15B</strain>
    </source>
</reference>
<evidence type="ECO:0000256" key="3">
    <source>
        <dbReference type="ARBA" id="ARBA00022679"/>
    </source>
</evidence>
<evidence type="ECO:0000259" key="4">
    <source>
        <dbReference type="Pfam" id="PF00535"/>
    </source>
</evidence>
<dbReference type="AlphaFoldDB" id="A0A951PDC7"/>
<organism evidence="5 6">
    <name type="scientific">Pegethrix bostrychoides GSE-TBD4-15B</name>
    <dbReference type="NCBI Taxonomy" id="2839662"/>
    <lineage>
        <taxon>Bacteria</taxon>
        <taxon>Bacillati</taxon>
        <taxon>Cyanobacteriota</taxon>
        <taxon>Cyanophyceae</taxon>
        <taxon>Oculatellales</taxon>
        <taxon>Oculatellaceae</taxon>
        <taxon>Pegethrix</taxon>
    </lineage>
</organism>
<dbReference type="PANTHER" id="PTHR43685:SF5">
    <property type="entry name" value="GLYCOSYLTRANSFERASE EPSE-RELATED"/>
    <property type="match status" value="1"/>
</dbReference>
<accession>A0A951PDC7</accession>
<name>A0A951PDC7_9CYAN</name>
<dbReference type="SUPFAM" id="SSF53448">
    <property type="entry name" value="Nucleotide-diphospho-sugar transferases"/>
    <property type="match status" value="1"/>
</dbReference>
<dbReference type="Gene3D" id="3.90.550.10">
    <property type="entry name" value="Spore Coat Polysaccharide Biosynthesis Protein SpsA, Chain A"/>
    <property type="match status" value="1"/>
</dbReference>
<dbReference type="Pfam" id="PF00535">
    <property type="entry name" value="Glycos_transf_2"/>
    <property type="match status" value="1"/>
</dbReference>
<dbReference type="EC" id="2.4.-.-" evidence="5"/>
<comment type="similarity">
    <text evidence="1">Belongs to the glycosyltransferase 2 family.</text>
</comment>
<gene>
    <name evidence="5" type="ORF">KME07_19725</name>
</gene>
<dbReference type="InterPro" id="IPR001173">
    <property type="entry name" value="Glyco_trans_2-like"/>
</dbReference>
<dbReference type="PANTHER" id="PTHR43685">
    <property type="entry name" value="GLYCOSYLTRANSFERASE"/>
    <property type="match status" value="1"/>
</dbReference>